<dbReference type="CDD" id="cd00211">
    <property type="entry name" value="PTS_IIA_fru"/>
    <property type="match status" value="1"/>
</dbReference>
<dbReference type="InterPro" id="IPR051541">
    <property type="entry name" value="PTS_SugarTrans_NitroReg"/>
</dbReference>
<dbReference type="RefSeq" id="WP_162085895.1">
    <property type="nucleotide sequence ID" value="NZ_AP021881.1"/>
</dbReference>
<dbReference type="InterPro" id="IPR016152">
    <property type="entry name" value="PTrfase/Anion_transptr"/>
</dbReference>
<sequence>MNQLASLLSVTRILLDVEAESKKQLFEQVGQLLHAESCISEKTVLDSLLAREKLGSTGLGLGVAMPHGRIKGLKSASGVFVRLRNPIEFDAPDHLPVRLLFILFVPAQATDLHLEILSELAQFFSSKTVRDALCLSESAEDALAIIRNWTP</sequence>
<dbReference type="PROSITE" id="PS51094">
    <property type="entry name" value="PTS_EIIA_TYPE_2"/>
    <property type="match status" value="1"/>
</dbReference>
<dbReference type="KEGG" id="sniv:SFSGTM_29390"/>
<gene>
    <name evidence="2" type="primary">ptsN</name>
    <name evidence="2" type="ORF">SFSGTM_29390</name>
</gene>
<dbReference type="GO" id="GO:0030295">
    <property type="term" value="F:protein kinase activator activity"/>
    <property type="evidence" value="ECO:0007669"/>
    <property type="project" value="TreeGrafter"/>
</dbReference>
<organism evidence="2 3">
    <name type="scientific">Sulfuriferula nivalis</name>
    <dbReference type="NCBI Taxonomy" id="2675298"/>
    <lineage>
        <taxon>Bacteria</taxon>
        <taxon>Pseudomonadati</taxon>
        <taxon>Pseudomonadota</taxon>
        <taxon>Betaproteobacteria</taxon>
        <taxon>Nitrosomonadales</taxon>
        <taxon>Sulfuricellaceae</taxon>
        <taxon>Sulfuriferula</taxon>
    </lineage>
</organism>
<evidence type="ECO:0000313" key="2">
    <source>
        <dbReference type="EMBL" id="BBP02231.1"/>
    </source>
</evidence>
<protein>
    <submittedName>
        <fullName evidence="2">PTS IIA-like nitrogen-regulatory protein PtsN</fullName>
    </submittedName>
</protein>
<reference evidence="3" key="1">
    <citation type="submission" date="2019-11" db="EMBL/GenBank/DDBJ databases">
        <title>Isolation and characterization of a novel species in the genus Sulfuriferula.</title>
        <authorList>
            <person name="Mochizuki J."/>
            <person name="Kojima H."/>
            <person name="Fukui M."/>
        </authorList>
    </citation>
    <scope>NUCLEOTIDE SEQUENCE [LARGE SCALE GENOMIC DNA]</scope>
    <source>
        <strain evidence="3">SGTM</strain>
    </source>
</reference>
<dbReference type="InterPro" id="IPR006320">
    <property type="entry name" value="PTS_Nitro_regul"/>
</dbReference>
<dbReference type="InterPro" id="IPR002178">
    <property type="entry name" value="PTS_EIIA_type-2_dom"/>
</dbReference>
<dbReference type="Pfam" id="PF00359">
    <property type="entry name" value="PTS_EIIA_2"/>
    <property type="match status" value="1"/>
</dbReference>
<evidence type="ECO:0000313" key="3">
    <source>
        <dbReference type="Proteomes" id="UP000463939"/>
    </source>
</evidence>
<dbReference type="PROSITE" id="PS00372">
    <property type="entry name" value="PTS_EIIA_TYPE_2_HIS"/>
    <property type="match status" value="1"/>
</dbReference>
<dbReference type="PANTHER" id="PTHR47738:SF1">
    <property type="entry name" value="NITROGEN REGULATORY PROTEIN"/>
    <property type="match status" value="1"/>
</dbReference>
<feature type="domain" description="PTS EIIA type-2" evidence="1">
    <location>
        <begin position="6"/>
        <end position="149"/>
    </location>
</feature>
<dbReference type="AlphaFoldDB" id="A0A809RTL1"/>
<dbReference type="NCBIfam" id="TIGR01419">
    <property type="entry name" value="nitro_reg_IIA"/>
    <property type="match status" value="1"/>
</dbReference>
<dbReference type="GO" id="GO:0009401">
    <property type="term" value="P:phosphoenolpyruvate-dependent sugar phosphotransferase system"/>
    <property type="evidence" value="ECO:0007669"/>
    <property type="project" value="InterPro"/>
</dbReference>
<accession>A0A809RTL1</accession>
<dbReference type="GO" id="GO:0008982">
    <property type="term" value="F:protein-N(PI)-phosphohistidine-sugar phosphotransferase activity"/>
    <property type="evidence" value="ECO:0007669"/>
    <property type="project" value="InterPro"/>
</dbReference>
<dbReference type="EMBL" id="AP021881">
    <property type="protein sequence ID" value="BBP02231.1"/>
    <property type="molecule type" value="Genomic_DNA"/>
</dbReference>
<dbReference type="PANTHER" id="PTHR47738">
    <property type="entry name" value="PTS SYSTEM FRUCTOSE-LIKE EIIA COMPONENT-RELATED"/>
    <property type="match status" value="1"/>
</dbReference>
<keyword evidence="3" id="KW-1185">Reference proteome</keyword>
<name>A0A809RTL1_9PROT</name>
<proteinExistence type="predicted"/>
<dbReference type="Gene3D" id="3.40.930.10">
    <property type="entry name" value="Mannitol-specific EII, Chain A"/>
    <property type="match status" value="1"/>
</dbReference>
<dbReference type="Proteomes" id="UP000463939">
    <property type="component" value="Chromosome"/>
</dbReference>
<evidence type="ECO:0000259" key="1">
    <source>
        <dbReference type="PROSITE" id="PS51094"/>
    </source>
</evidence>
<dbReference type="SUPFAM" id="SSF55804">
    <property type="entry name" value="Phoshotransferase/anion transport protein"/>
    <property type="match status" value="1"/>
</dbReference>